<gene>
    <name evidence="12" type="ORF">JCM7686_2972</name>
</gene>
<dbReference type="EMBL" id="CP006650">
    <property type="protein sequence ID" value="AGT10008.1"/>
    <property type="molecule type" value="Genomic_DNA"/>
</dbReference>
<organism evidence="12 13">
    <name type="scientific">Paracoccus aminophilus JCM 7686</name>
    <dbReference type="NCBI Taxonomy" id="1367847"/>
    <lineage>
        <taxon>Bacteria</taxon>
        <taxon>Pseudomonadati</taxon>
        <taxon>Pseudomonadota</taxon>
        <taxon>Alphaproteobacteria</taxon>
        <taxon>Rhodobacterales</taxon>
        <taxon>Paracoccaceae</taxon>
        <taxon>Paracoccus</taxon>
    </lineage>
</organism>
<evidence type="ECO:0000259" key="11">
    <source>
        <dbReference type="Pfam" id="PF04413"/>
    </source>
</evidence>
<keyword evidence="5 10" id="KW-0808">Transferase</keyword>
<evidence type="ECO:0000256" key="5">
    <source>
        <dbReference type="ARBA" id="ARBA00022679"/>
    </source>
</evidence>
<evidence type="ECO:0000256" key="3">
    <source>
        <dbReference type="ARBA" id="ARBA00012621"/>
    </source>
</evidence>
<dbReference type="EC" id="2.4.99.12" evidence="3 10"/>
<dbReference type="InterPro" id="IPR039901">
    <property type="entry name" value="Kdotransferase"/>
</dbReference>
<dbReference type="GO" id="GO:0009244">
    <property type="term" value="P:lipopolysaccharide core region biosynthetic process"/>
    <property type="evidence" value="ECO:0007669"/>
    <property type="project" value="UniProtKB-UniRule"/>
</dbReference>
<sequence length="425" mass="44891">MRDDMTKRAEQPKVTGRGAAVYRALTAVAGAVLRPVALVSGRDFAERMALAGPVASGGIWIHGASVGELTSAQVLIEDLARDFPVLVTANSLTGRALAQSWGLTARLAPLDVPGAVARFLDEARPRLALTIENEIWPNRASALRARGVAQVVIGARMSARSAARWGKRPGLIGPVLAGIDLLSAQDGATEERLLALGLRLEACAPRLNLKLLAPARIKPGAPGPSRAVTLLVASTHEGEEEPILDAYLAARAARPDLRLILAPRHPVRGDAVAALMAARGLRFARRSQGAGLEAEVLLADTLGEMPLWYDAAQICLTGGSFVEKGGHTPWEPAAHRCAVLHGPHVANFAQDYALLDAEGASRAVTAEGLWAVLLDLISNPDEARRMGVSAHDILMREAGDPAPLLHQIRGLVADSLAQRRGNSDI</sequence>
<name>S5YEV9_PARAH</name>
<evidence type="ECO:0000256" key="6">
    <source>
        <dbReference type="ARBA" id="ARBA00031445"/>
    </source>
</evidence>
<accession>S5YEV9</accession>
<comment type="function">
    <text evidence="1 10">Involved in lipopolysaccharide (LPS) biosynthesis. Catalyzes the transfer of 3-deoxy-D-manno-octulosonate (Kdo) residue(s) from CMP-Kdo to lipid IV(A), the tetraacyldisaccharide-1,4'-bisphosphate precursor of lipid A.</text>
</comment>
<comment type="pathway">
    <text evidence="2 10">Bacterial outer membrane biogenesis; LPS core biosynthesis.</text>
</comment>
<evidence type="ECO:0000256" key="4">
    <source>
        <dbReference type="ARBA" id="ARBA00019077"/>
    </source>
</evidence>
<dbReference type="PANTHER" id="PTHR42755">
    <property type="entry name" value="3-DEOXY-MANNO-OCTULOSONATE CYTIDYLYLTRANSFERASE"/>
    <property type="match status" value="1"/>
</dbReference>
<keyword evidence="10" id="KW-0472">Membrane</keyword>
<comment type="similarity">
    <text evidence="10">Belongs to the glycosyltransferase group 1 family.</text>
</comment>
<dbReference type="KEGG" id="pami:JCM7686_2972"/>
<evidence type="ECO:0000256" key="9">
    <source>
        <dbReference type="PIRSR" id="PIRSR639901-2"/>
    </source>
</evidence>
<keyword evidence="10" id="KW-1003">Cell membrane</keyword>
<dbReference type="InterPro" id="IPR007507">
    <property type="entry name" value="Glycos_transf_N"/>
</dbReference>
<feature type="domain" description="3-deoxy-D-manno-octulosonic-acid transferase N-terminal" evidence="11">
    <location>
        <begin position="44"/>
        <end position="211"/>
    </location>
</feature>
<dbReference type="Gene3D" id="3.40.50.2000">
    <property type="entry name" value="Glycogen Phosphorylase B"/>
    <property type="match status" value="1"/>
</dbReference>
<keyword evidence="10" id="KW-0448">Lipopolysaccharide biosynthesis</keyword>
<evidence type="ECO:0000313" key="12">
    <source>
        <dbReference type="EMBL" id="AGT10008.1"/>
    </source>
</evidence>
<protein>
    <recommendedName>
        <fullName evidence="4 10">3-deoxy-D-manno-octulosonic acid transferase</fullName>
        <shortName evidence="10">Kdo transferase</shortName>
        <ecNumber evidence="3 10">2.4.99.12</ecNumber>
    </recommendedName>
    <alternativeName>
        <fullName evidence="6 10">Lipid IV(A) 3-deoxy-D-manno-octulosonic acid transferase</fullName>
    </alternativeName>
</protein>
<dbReference type="Gene3D" id="3.40.50.11720">
    <property type="entry name" value="3-Deoxy-D-manno-octulosonic-acid transferase, N-terminal domain"/>
    <property type="match status" value="1"/>
</dbReference>
<dbReference type="AlphaFoldDB" id="S5YEV9"/>
<evidence type="ECO:0000256" key="2">
    <source>
        <dbReference type="ARBA" id="ARBA00004713"/>
    </source>
</evidence>
<reference evidence="12 13" key="1">
    <citation type="journal article" date="2014" name="BMC Genomics">
        <title>Architecture and functions of a multipartite genome of the methylotrophic bacterium Paracoccus aminophilus JCM 7686, containing primary and secondary chromids.</title>
        <authorList>
            <person name="Dziewit L."/>
            <person name="Czarnecki J."/>
            <person name="Wibberg D."/>
            <person name="Radlinska M."/>
            <person name="Mrozek P."/>
            <person name="Szymczak M."/>
            <person name="Schluter A."/>
            <person name="Puhler A."/>
            <person name="Bartosik D."/>
        </authorList>
    </citation>
    <scope>NUCLEOTIDE SEQUENCE [LARGE SCALE GENOMIC DNA]</scope>
    <source>
        <strain evidence="12">JCM 7686</strain>
    </source>
</reference>
<dbReference type="SUPFAM" id="SSF53756">
    <property type="entry name" value="UDP-Glycosyltransferase/glycogen phosphorylase"/>
    <property type="match status" value="1"/>
</dbReference>
<dbReference type="GO" id="GO:0009245">
    <property type="term" value="P:lipid A biosynthetic process"/>
    <property type="evidence" value="ECO:0007669"/>
    <property type="project" value="TreeGrafter"/>
</dbReference>
<dbReference type="PATRIC" id="fig|1367847.3.peg.2988"/>
<evidence type="ECO:0000256" key="1">
    <source>
        <dbReference type="ARBA" id="ARBA00003394"/>
    </source>
</evidence>
<dbReference type="Proteomes" id="UP000015480">
    <property type="component" value="Chromosome"/>
</dbReference>
<feature type="site" description="Transition state stabilizer" evidence="9">
    <location>
        <position position="132"/>
    </location>
</feature>
<comment type="catalytic activity">
    <reaction evidence="7 10">
        <text>lipid IVA (E. coli) + CMP-3-deoxy-beta-D-manno-octulosonate = alpha-Kdo-(2-&gt;6)-lipid IVA (E. coli) + CMP + H(+)</text>
        <dbReference type="Rhea" id="RHEA:28066"/>
        <dbReference type="ChEBI" id="CHEBI:15378"/>
        <dbReference type="ChEBI" id="CHEBI:58603"/>
        <dbReference type="ChEBI" id="CHEBI:60364"/>
        <dbReference type="ChEBI" id="CHEBI:60377"/>
        <dbReference type="ChEBI" id="CHEBI:85987"/>
        <dbReference type="EC" id="2.4.99.12"/>
    </reaction>
</comment>
<evidence type="ECO:0000256" key="10">
    <source>
        <dbReference type="RuleBase" id="RU365103"/>
    </source>
</evidence>
<feature type="active site" description="Proton acceptor" evidence="8">
    <location>
        <position position="68"/>
    </location>
</feature>
<evidence type="ECO:0000313" key="13">
    <source>
        <dbReference type="Proteomes" id="UP000015480"/>
    </source>
</evidence>
<comment type="subcellular location">
    <subcellularLocation>
        <location evidence="10">Cell membrane</location>
    </subcellularLocation>
</comment>
<dbReference type="UniPathway" id="UPA00958"/>
<dbReference type="GO" id="GO:0043842">
    <property type="term" value="F:Kdo transferase activity"/>
    <property type="evidence" value="ECO:0007669"/>
    <property type="project" value="UniProtKB-EC"/>
</dbReference>
<dbReference type="eggNOG" id="COG1519">
    <property type="taxonomic scope" value="Bacteria"/>
</dbReference>
<dbReference type="HOGENOM" id="CLU_036146_1_1_5"/>
<dbReference type="STRING" id="1367847.JCM7686_2972"/>
<dbReference type="InterPro" id="IPR038107">
    <property type="entry name" value="Glycos_transf_N_sf"/>
</dbReference>
<evidence type="ECO:0000256" key="8">
    <source>
        <dbReference type="PIRSR" id="PIRSR639901-1"/>
    </source>
</evidence>
<proteinExistence type="inferred from homology"/>
<dbReference type="GO" id="GO:0005886">
    <property type="term" value="C:plasma membrane"/>
    <property type="evidence" value="ECO:0007669"/>
    <property type="project" value="UniProtKB-SubCell"/>
</dbReference>
<dbReference type="Pfam" id="PF04413">
    <property type="entry name" value="Glycos_transf_N"/>
    <property type="match status" value="1"/>
</dbReference>
<dbReference type="PANTHER" id="PTHR42755:SF1">
    <property type="entry name" value="3-DEOXY-D-MANNO-OCTULOSONIC ACID TRANSFERASE, MITOCHONDRIAL-RELATED"/>
    <property type="match status" value="1"/>
</dbReference>
<feature type="site" description="Transition state stabilizer" evidence="9">
    <location>
        <position position="210"/>
    </location>
</feature>
<evidence type="ECO:0000256" key="7">
    <source>
        <dbReference type="ARBA" id="ARBA00049183"/>
    </source>
</evidence>
<keyword evidence="13" id="KW-1185">Reference proteome</keyword>